<dbReference type="KEGG" id="eor:NARRFE1_00120"/>
<evidence type="ECO:0000259" key="4">
    <source>
        <dbReference type="Pfam" id="PF02875"/>
    </source>
</evidence>
<dbReference type="Pfam" id="PF08245">
    <property type="entry name" value="Mur_ligase_M"/>
    <property type="match status" value="1"/>
</dbReference>
<dbReference type="GO" id="GO:0008360">
    <property type="term" value="P:regulation of cell shape"/>
    <property type="evidence" value="ECO:0007669"/>
    <property type="project" value="UniProtKB-KW"/>
</dbReference>
<organism evidence="6 7">
    <name type="scientific">endosymbiont of Rhynchophorus ferrugineus</name>
    <dbReference type="NCBI Taxonomy" id="1972133"/>
    <lineage>
        <taxon>Bacteria</taxon>
        <taxon>Pseudomonadati</taxon>
        <taxon>Pseudomonadota</taxon>
        <taxon>Gammaproteobacteria</taxon>
        <taxon>Candidatus Nardonella</taxon>
    </lineage>
</organism>
<dbReference type="NCBIfam" id="TIGR01085">
    <property type="entry name" value="murE"/>
    <property type="match status" value="1"/>
</dbReference>
<dbReference type="PANTHER" id="PTHR23135:SF4">
    <property type="entry name" value="UDP-N-ACETYLMURAMOYL-L-ALANYL-D-GLUTAMATE--2,6-DIAMINOPIMELATE LIGASE MURE HOMOLOG, CHLOROPLASTIC"/>
    <property type="match status" value="1"/>
</dbReference>
<protein>
    <submittedName>
        <fullName evidence="6">UDP-N-acetylmuramoyl-L-alanyl-D-glutamate--2-6-diaminopimelate ligase</fullName>
    </submittedName>
</protein>
<reference evidence="6 7" key="1">
    <citation type="journal article" date="2017" name="Proc. Natl. Acad. Sci. U.S.A.">
        <title>Small genome symbiont underlies cuticle hardness in beetles.</title>
        <authorList>
            <person name="Anbutsu H."/>
            <person name="Moriyama M."/>
            <person name="Nikoh N."/>
            <person name="Hosokawa T."/>
            <person name="Futahashi R."/>
            <person name="Tanahashi M."/>
            <person name="Meng X.Y."/>
            <person name="Kuriwada T."/>
            <person name="Mori N."/>
            <person name="Oshima K."/>
            <person name="Hattori M."/>
            <person name="Fujie M."/>
            <person name="Satoh N."/>
            <person name="Maeda T."/>
            <person name="Shigenobu S."/>
            <person name="Koga R."/>
            <person name="Fukatsu T."/>
        </authorList>
    </citation>
    <scope>NUCLEOTIDE SEQUENCE [LARGE SCALE GENOMIC DNA]</scope>
    <source>
        <strain evidence="6">NARRFE1</strain>
    </source>
</reference>
<keyword evidence="2" id="KW-0961">Cell wall biogenesis/degradation</keyword>
<keyword evidence="7" id="KW-1185">Reference proteome</keyword>
<dbReference type="Pfam" id="PF02875">
    <property type="entry name" value="Mur_ligase_C"/>
    <property type="match status" value="1"/>
</dbReference>
<evidence type="ECO:0000256" key="2">
    <source>
        <dbReference type="RuleBase" id="RU004135"/>
    </source>
</evidence>
<keyword evidence="3" id="KW-0472">Membrane</keyword>
<feature type="domain" description="Mur ligase C-terminal" evidence="4">
    <location>
        <begin position="346"/>
        <end position="467"/>
    </location>
</feature>
<dbReference type="InterPro" id="IPR005761">
    <property type="entry name" value="UDP-N-AcMur-Glu-dNH2Pim_ligase"/>
</dbReference>
<dbReference type="SUPFAM" id="SSF53623">
    <property type="entry name" value="MurD-like peptide ligases, catalytic domain"/>
    <property type="match status" value="1"/>
</dbReference>
<dbReference type="OrthoDB" id="9800958at2"/>
<dbReference type="Proteomes" id="UP000289537">
    <property type="component" value="Chromosome"/>
</dbReference>
<keyword evidence="2" id="KW-0131">Cell cycle</keyword>
<dbReference type="Gene3D" id="3.90.190.20">
    <property type="entry name" value="Mur ligase, C-terminal domain"/>
    <property type="match status" value="1"/>
</dbReference>
<dbReference type="InterPro" id="IPR036615">
    <property type="entry name" value="Mur_ligase_C_dom_sf"/>
</dbReference>
<keyword evidence="3" id="KW-0812">Transmembrane</keyword>
<evidence type="ECO:0000256" key="3">
    <source>
        <dbReference type="SAM" id="Phobius"/>
    </source>
</evidence>
<keyword evidence="2" id="KW-0133">Cell shape</keyword>
<evidence type="ECO:0000313" key="6">
    <source>
        <dbReference type="EMBL" id="BBA84975.1"/>
    </source>
</evidence>
<dbReference type="InterPro" id="IPR004101">
    <property type="entry name" value="Mur_ligase_C"/>
</dbReference>
<dbReference type="Gene3D" id="3.40.1390.10">
    <property type="entry name" value="MurE/MurF, N-terminal domain"/>
    <property type="match status" value="1"/>
</dbReference>
<accession>A0A2Z5T7A6</accession>
<dbReference type="InterPro" id="IPR013221">
    <property type="entry name" value="Mur_ligase_cen"/>
</dbReference>
<feature type="transmembrane region" description="Helical" evidence="3">
    <location>
        <begin position="317"/>
        <end position="338"/>
    </location>
</feature>
<keyword evidence="2" id="KW-0132">Cell division</keyword>
<dbReference type="UniPathway" id="UPA00219"/>
<keyword evidence="6" id="KW-0436">Ligase</keyword>
<dbReference type="InterPro" id="IPR036565">
    <property type="entry name" value="Mur-like_cat_sf"/>
</dbReference>
<dbReference type="RefSeq" id="WP_148708326.1">
    <property type="nucleotide sequence ID" value="NZ_AP018161.1"/>
</dbReference>
<comment type="similarity">
    <text evidence="1">Belongs to the MurCDEF family. MurE subfamily.</text>
</comment>
<dbReference type="GO" id="GO:0016881">
    <property type="term" value="F:acid-amino acid ligase activity"/>
    <property type="evidence" value="ECO:0007669"/>
    <property type="project" value="InterPro"/>
</dbReference>
<dbReference type="Gene3D" id="3.40.1190.10">
    <property type="entry name" value="Mur-like, catalytic domain"/>
    <property type="match status" value="1"/>
</dbReference>
<dbReference type="PANTHER" id="PTHR23135">
    <property type="entry name" value="MUR LIGASE FAMILY MEMBER"/>
    <property type="match status" value="1"/>
</dbReference>
<name>A0A2Z5T7A6_9GAMM</name>
<dbReference type="GO" id="GO:0071555">
    <property type="term" value="P:cell wall organization"/>
    <property type="evidence" value="ECO:0007669"/>
    <property type="project" value="UniProtKB-KW"/>
</dbReference>
<keyword evidence="3" id="KW-1133">Transmembrane helix</keyword>
<comment type="pathway">
    <text evidence="2">Cell wall biogenesis; peptidoglycan biosynthesis.</text>
</comment>
<evidence type="ECO:0000259" key="5">
    <source>
        <dbReference type="Pfam" id="PF08245"/>
    </source>
</evidence>
<dbReference type="SUPFAM" id="SSF53244">
    <property type="entry name" value="MurD-like peptide ligases, peptide-binding domain"/>
    <property type="match status" value="1"/>
</dbReference>
<dbReference type="GO" id="GO:0005737">
    <property type="term" value="C:cytoplasm"/>
    <property type="evidence" value="ECO:0007669"/>
    <property type="project" value="UniProtKB-SubCell"/>
</dbReference>
<dbReference type="EMBL" id="AP018161">
    <property type="protein sequence ID" value="BBA84975.1"/>
    <property type="molecule type" value="Genomic_DNA"/>
</dbReference>
<comment type="subcellular location">
    <subcellularLocation>
        <location evidence="2">Cytoplasm</location>
    </subcellularLocation>
</comment>
<dbReference type="GO" id="GO:0051301">
    <property type="term" value="P:cell division"/>
    <property type="evidence" value="ECO:0007669"/>
    <property type="project" value="UniProtKB-KW"/>
</dbReference>
<sequence length="495" mass="58740">MNIKNILKNYININNIPDIYISGISYDLDNIKYGNAFFLINNYKNNKINNLIDKLISKGVFIIIKEATNYINNGIFFFKNNILILLIYDLKKKISKISIEYYKKKNKNTNYNLIGITGTNGKTTISFFICQLIKLLNKKPYIISTLGNGNIDNLYKTEYTTDLPFKFFKNLYSSIDEYYDFIISEITSHSLDQYRINGANFNICIFTNISHDHLDYHKNIFNYKISKLKLFNDYYSKYNIVNYDDNLGKEIYNNFKEKTFIVTTKNISDFEINKFKFWLKLIYVIKKKKFNIIKISSNFGNGYFKTNIYQNFNIKNILISISCLLLLGFNIFDILNVINYLKLPLGRFNTIKKNNFNIIIDYAHTPESIYKLLFEIKKKYRLKKICSIFGFGGNRDSYKRIIIYNIILKFSDYFILTSDNSRNERFKNIINFVKKNNKIKIIYNRESAIKYSLNKYKNSVIVIIGKGHENYQILYNNKKIFHSDLYIVKKYINND</sequence>
<dbReference type="AlphaFoldDB" id="A0A2Z5T7A6"/>
<dbReference type="GO" id="GO:0009252">
    <property type="term" value="P:peptidoglycan biosynthetic process"/>
    <property type="evidence" value="ECO:0007669"/>
    <property type="project" value="UniProtKB-UniPathway"/>
</dbReference>
<gene>
    <name evidence="6" type="primary">murE</name>
    <name evidence="6" type="ORF">NARRFE1_00120</name>
</gene>
<evidence type="ECO:0000313" key="7">
    <source>
        <dbReference type="Proteomes" id="UP000289537"/>
    </source>
</evidence>
<proteinExistence type="inferred from homology"/>
<evidence type="ECO:0000256" key="1">
    <source>
        <dbReference type="ARBA" id="ARBA00005898"/>
    </source>
</evidence>
<dbReference type="GO" id="GO:0005524">
    <property type="term" value="F:ATP binding"/>
    <property type="evidence" value="ECO:0007669"/>
    <property type="project" value="InterPro"/>
</dbReference>
<keyword evidence="2" id="KW-0573">Peptidoglycan synthesis</keyword>
<feature type="domain" description="Mur ligase central" evidence="5">
    <location>
        <begin position="116"/>
        <end position="323"/>
    </location>
</feature>